<accession>A0A853ASH1</accession>
<dbReference type="InterPro" id="IPR032816">
    <property type="entry name" value="VTT_dom"/>
</dbReference>
<feature type="transmembrane region" description="Helical" evidence="1">
    <location>
        <begin position="130"/>
        <end position="151"/>
    </location>
</feature>
<comment type="caution">
    <text evidence="3">The sequence shown here is derived from an EMBL/GenBank/DDBJ whole genome shotgun (WGS) entry which is preliminary data.</text>
</comment>
<dbReference type="Pfam" id="PF09335">
    <property type="entry name" value="VTT_dom"/>
    <property type="match status" value="1"/>
</dbReference>
<feature type="transmembrane region" description="Helical" evidence="1">
    <location>
        <begin position="99"/>
        <end position="124"/>
    </location>
</feature>
<keyword evidence="1" id="KW-0812">Transmembrane</keyword>
<proteinExistence type="predicted"/>
<feature type="transmembrane region" description="Helical" evidence="1">
    <location>
        <begin position="39"/>
        <end position="60"/>
    </location>
</feature>
<evidence type="ECO:0000313" key="4">
    <source>
        <dbReference type="Proteomes" id="UP000587002"/>
    </source>
</evidence>
<evidence type="ECO:0000256" key="1">
    <source>
        <dbReference type="SAM" id="Phobius"/>
    </source>
</evidence>
<reference evidence="3 4" key="1">
    <citation type="submission" date="2020-07" db="EMBL/GenBank/DDBJ databases">
        <title>Sequencing the genomes of 1000 actinobacteria strains.</title>
        <authorList>
            <person name="Klenk H.-P."/>
        </authorList>
    </citation>
    <scope>NUCLEOTIDE SEQUENCE [LARGE SCALE GENOMIC DNA]</scope>
    <source>
        <strain evidence="3 4">DSM 44065</strain>
    </source>
</reference>
<feature type="domain" description="VTT" evidence="2">
    <location>
        <begin position="25"/>
        <end position="149"/>
    </location>
</feature>
<keyword evidence="1" id="KW-1133">Transmembrane helix</keyword>
<gene>
    <name evidence="3" type="ORF">HNR68_003731</name>
</gene>
<dbReference type="AlphaFoldDB" id="A0A853ASH1"/>
<evidence type="ECO:0000313" key="3">
    <source>
        <dbReference type="EMBL" id="NYI85101.1"/>
    </source>
</evidence>
<dbReference type="RefSeq" id="WP_179722854.1">
    <property type="nucleotide sequence ID" value="NZ_BAABFH010000001.1"/>
</dbReference>
<dbReference type="Proteomes" id="UP000587002">
    <property type="component" value="Unassembled WGS sequence"/>
</dbReference>
<evidence type="ECO:0000259" key="2">
    <source>
        <dbReference type="Pfam" id="PF09335"/>
    </source>
</evidence>
<organism evidence="3 4">
    <name type="scientific">Saccharopolyspora hordei</name>
    <dbReference type="NCBI Taxonomy" id="1838"/>
    <lineage>
        <taxon>Bacteria</taxon>
        <taxon>Bacillati</taxon>
        <taxon>Actinomycetota</taxon>
        <taxon>Actinomycetes</taxon>
        <taxon>Pseudonocardiales</taxon>
        <taxon>Pseudonocardiaceae</taxon>
        <taxon>Saccharopolyspora</taxon>
    </lineage>
</organism>
<keyword evidence="4" id="KW-1185">Reference proteome</keyword>
<protein>
    <submittedName>
        <fullName evidence="3">Membrane protein YqaA with SNARE-associated domain</fullName>
    </submittedName>
</protein>
<name>A0A853ASH1_9PSEU</name>
<sequence length="161" mass="16879">MIGWLLATAGTAALGSFFPLVNIELYLIGAVSTVDGVSWWALALAAAAGQVAGKTLFYLAGRGGFALGERLLERVEAKRRGRWAAWLEKFHQRTVERPWWGLGALCLTAVPGIPPFSLMCVLSGAAGLPLLGFLAASLVGRAGHFLIVAGAPELVHLALGS</sequence>
<dbReference type="EMBL" id="JACCFJ010000001">
    <property type="protein sequence ID" value="NYI85101.1"/>
    <property type="molecule type" value="Genomic_DNA"/>
</dbReference>
<keyword evidence="1" id="KW-0472">Membrane</keyword>